<feature type="modified residue" description="4-aspartylphosphate" evidence="2">
    <location>
        <position position="56"/>
    </location>
</feature>
<gene>
    <name evidence="6" type="ORF">AACH10_08260</name>
</gene>
<dbReference type="InterPro" id="IPR039420">
    <property type="entry name" value="WalR-like"/>
</dbReference>
<keyword evidence="7" id="KW-1185">Reference proteome</keyword>
<evidence type="ECO:0000256" key="3">
    <source>
        <dbReference type="SAM" id="MobiDB-lite"/>
    </source>
</evidence>
<dbReference type="PANTHER" id="PTHR48111">
    <property type="entry name" value="REGULATOR OF RPOS"/>
    <property type="match status" value="1"/>
</dbReference>
<dbReference type="InterPro" id="IPR001789">
    <property type="entry name" value="Sig_transdc_resp-reg_receiver"/>
</dbReference>
<dbReference type="EMBL" id="JBBUTH010000004">
    <property type="protein sequence ID" value="MEK8050229.1"/>
    <property type="molecule type" value="Genomic_DNA"/>
</dbReference>
<dbReference type="InterPro" id="IPR007492">
    <property type="entry name" value="LytTR_DNA-bd_dom"/>
</dbReference>
<evidence type="ECO:0000259" key="4">
    <source>
        <dbReference type="PROSITE" id="PS50110"/>
    </source>
</evidence>
<reference evidence="6 7" key="1">
    <citation type="submission" date="2024-04" db="EMBL/GenBank/DDBJ databases">
        <title>Novel species of the genus Ideonella isolated from streams.</title>
        <authorList>
            <person name="Lu H."/>
        </authorList>
    </citation>
    <scope>NUCLEOTIDE SEQUENCE [LARGE SCALE GENOMIC DNA]</scope>
    <source>
        <strain evidence="6 7">DXS22W</strain>
    </source>
</reference>
<evidence type="ECO:0000256" key="1">
    <source>
        <dbReference type="ARBA" id="ARBA00023125"/>
    </source>
</evidence>
<proteinExistence type="predicted"/>
<evidence type="ECO:0000313" key="6">
    <source>
        <dbReference type="EMBL" id="MEK8050229.1"/>
    </source>
</evidence>
<evidence type="ECO:0000259" key="5">
    <source>
        <dbReference type="PROSITE" id="PS50930"/>
    </source>
</evidence>
<dbReference type="PROSITE" id="PS50930">
    <property type="entry name" value="HTH_LYTTR"/>
    <property type="match status" value="1"/>
</dbReference>
<sequence>MPPTCLIADDEPLLREHLASHLARLWPELQVQAQARNGREAVALCAQHRPDIVFLDVHMPGLSGVDAARAIREAEAAARASHGAGGTGGAVTSCALLVFVTAYEQYAVQAFEQGAVDYLVKPFEAARLADTVGRLRERLAATPAAAGPGEAPAAGTGEDGDDGSGRIDAVLARLAARLQHANGRAWLQWIKASVGNAVRLIPVDEVIYLRSDEKYTLVVWQGGEALIRKPIRELVDELDPECFAQVHRSVIVNLRAIAQVVRGANDTADVHLRGRPETLPVSRSFLHLFRQM</sequence>
<dbReference type="Pfam" id="PF04397">
    <property type="entry name" value="LytTR"/>
    <property type="match status" value="1"/>
</dbReference>
<dbReference type="PANTHER" id="PTHR48111:SF69">
    <property type="entry name" value="RESPONSE REGULATOR RECEIVER"/>
    <property type="match status" value="1"/>
</dbReference>
<feature type="compositionally biased region" description="Low complexity" evidence="3">
    <location>
        <begin position="141"/>
        <end position="156"/>
    </location>
</feature>
<feature type="domain" description="HTH LytTR-type" evidence="5">
    <location>
        <begin position="190"/>
        <end position="292"/>
    </location>
</feature>
<dbReference type="SUPFAM" id="SSF52172">
    <property type="entry name" value="CheY-like"/>
    <property type="match status" value="1"/>
</dbReference>
<evidence type="ECO:0000256" key="2">
    <source>
        <dbReference type="PROSITE-ProRule" id="PRU00169"/>
    </source>
</evidence>
<dbReference type="SMART" id="SM00850">
    <property type="entry name" value="LytTR"/>
    <property type="match status" value="1"/>
</dbReference>
<dbReference type="Proteomes" id="UP001365405">
    <property type="component" value="Unassembled WGS sequence"/>
</dbReference>
<dbReference type="RefSeq" id="WP_341409914.1">
    <property type="nucleotide sequence ID" value="NZ_JBBUTH010000004.1"/>
</dbReference>
<evidence type="ECO:0000313" key="7">
    <source>
        <dbReference type="Proteomes" id="UP001365405"/>
    </source>
</evidence>
<dbReference type="Gene3D" id="2.40.50.1020">
    <property type="entry name" value="LytTr DNA-binding domain"/>
    <property type="match status" value="1"/>
</dbReference>
<accession>A0ABU9CEC5</accession>
<feature type="domain" description="Response regulatory" evidence="4">
    <location>
        <begin position="4"/>
        <end position="136"/>
    </location>
</feature>
<protein>
    <submittedName>
        <fullName evidence="6">LytTR family DNA-binding domain-containing protein</fullName>
    </submittedName>
</protein>
<keyword evidence="2" id="KW-0597">Phosphoprotein</keyword>
<dbReference type="Gene3D" id="3.40.50.2300">
    <property type="match status" value="1"/>
</dbReference>
<organism evidence="6 7">
    <name type="scientific">Pseudaquabacterium inlustre</name>
    <dbReference type="NCBI Taxonomy" id="2984192"/>
    <lineage>
        <taxon>Bacteria</taxon>
        <taxon>Pseudomonadati</taxon>
        <taxon>Pseudomonadota</taxon>
        <taxon>Betaproteobacteria</taxon>
        <taxon>Burkholderiales</taxon>
        <taxon>Sphaerotilaceae</taxon>
        <taxon>Pseudaquabacterium</taxon>
    </lineage>
</organism>
<dbReference type="GO" id="GO:0003677">
    <property type="term" value="F:DNA binding"/>
    <property type="evidence" value="ECO:0007669"/>
    <property type="project" value="UniProtKB-KW"/>
</dbReference>
<dbReference type="PROSITE" id="PS50110">
    <property type="entry name" value="RESPONSE_REGULATORY"/>
    <property type="match status" value="1"/>
</dbReference>
<keyword evidence="1 6" id="KW-0238">DNA-binding</keyword>
<dbReference type="InterPro" id="IPR011006">
    <property type="entry name" value="CheY-like_superfamily"/>
</dbReference>
<comment type="caution">
    <text evidence="6">The sequence shown here is derived from an EMBL/GenBank/DDBJ whole genome shotgun (WGS) entry which is preliminary data.</text>
</comment>
<dbReference type="Pfam" id="PF00072">
    <property type="entry name" value="Response_reg"/>
    <property type="match status" value="1"/>
</dbReference>
<feature type="region of interest" description="Disordered" evidence="3">
    <location>
        <begin position="141"/>
        <end position="162"/>
    </location>
</feature>
<dbReference type="SMART" id="SM00448">
    <property type="entry name" value="REC"/>
    <property type="match status" value="1"/>
</dbReference>
<name>A0ABU9CEC5_9BURK</name>